<dbReference type="Proteomes" id="UP000695562">
    <property type="component" value="Unassembled WGS sequence"/>
</dbReference>
<dbReference type="GO" id="GO:0005524">
    <property type="term" value="F:ATP binding"/>
    <property type="evidence" value="ECO:0007669"/>
    <property type="project" value="UniProtKB-UniRule"/>
</dbReference>
<keyword evidence="4" id="KW-0808">Transferase</keyword>
<dbReference type="Gene3D" id="3.10.290.20">
    <property type="entry name" value="Ubiquitin-like 2 activating enzyme e1b. Chain: B, domain 3"/>
    <property type="match status" value="1"/>
</dbReference>
<comment type="caution">
    <text evidence="19">The sequence shown here is derived from an EMBL/GenBank/DDBJ whole genome shotgun (WGS) entry which is preliminary data.</text>
</comment>
<keyword evidence="5 11" id="KW-0479">Metal-binding</keyword>
<dbReference type="FunFam" id="3.50.50.80:FF:000002">
    <property type="entry name" value="SUMO-activating enzyme subunit 2"/>
    <property type="match status" value="1"/>
</dbReference>
<dbReference type="FunFam" id="3.40.50.720:FF:000618">
    <property type="entry name" value="SUMO-activating enzyme subunit 2"/>
    <property type="match status" value="1"/>
</dbReference>
<dbReference type="SUPFAM" id="SSF69572">
    <property type="entry name" value="Activating enzymes of the ubiquitin-like proteins"/>
    <property type="match status" value="1"/>
</dbReference>
<comment type="subunit">
    <text evidence="11">Heterodimer.</text>
</comment>
<feature type="binding site" evidence="13">
    <location>
        <position position="91"/>
    </location>
    <ligand>
        <name>ATP</name>
        <dbReference type="ChEBI" id="CHEBI:30616"/>
    </ligand>
</feature>
<accession>A0A8J4PTX7</accession>
<dbReference type="InterPro" id="IPR045886">
    <property type="entry name" value="ThiF/MoeB/HesA"/>
</dbReference>
<evidence type="ECO:0000256" key="1">
    <source>
        <dbReference type="ARBA" id="ARBA00004123"/>
    </source>
</evidence>
<dbReference type="GO" id="GO:0016925">
    <property type="term" value="P:protein sumoylation"/>
    <property type="evidence" value="ECO:0007669"/>
    <property type="project" value="UniProtKB-UniRule"/>
</dbReference>
<dbReference type="UniPathway" id="UPA00886"/>
<feature type="binding site" evidence="14">
    <location>
        <position position="443"/>
    </location>
    <ligand>
        <name>Zn(2+)</name>
        <dbReference type="ChEBI" id="CHEBI:29105"/>
    </ligand>
</feature>
<keyword evidence="9 11" id="KW-0067">ATP-binding</keyword>
<evidence type="ECO:0000259" key="18">
    <source>
        <dbReference type="Pfam" id="PF14732"/>
    </source>
</evidence>
<evidence type="ECO:0000256" key="10">
    <source>
        <dbReference type="ARBA" id="ARBA00023242"/>
    </source>
</evidence>
<feature type="binding site" evidence="14">
    <location>
        <position position="440"/>
    </location>
    <ligand>
        <name>Zn(2+)</name>
        <dbReference type="ChEBI" id="CHEBI:29105"/>
    </ligand>
</feature>
<evidence type="ECO:0000256" key="15">
    <source>
        <dbReference type="SAM" id="MobiDB-lite"/>
    </source>
</evidence>
<comment type="subcellular location">
    <subcellularLocation>
        <location evidence="1">Nucleus</location>
    </subcellularLocation>
</comment>
<protein>
    <recommendedName>
        <fullName evidence="11">SUMO-activating enzyme subunit</fullName>
    </recommendedName>
</protein>
<gene>
    <name evidence="19" type="ORF">CYY_006033</name>
</gene>
<evidence type="ECO:0000256" key="2">
    <source>
        <dbReference type="ARBA" id="ARBA00004718"/>
    </source>
</evidence>
<evidence type="ECO:0000256" key="8">
    <source>
        <dbReference type="ARBA" id="ARBA00022833"/>
    </source>
</evidence>
<keyword evidence="7 11" id="KW-0833">Ubl conjugation pathway</keyword>
<evidence type="ECO:0000256" key="14">
    <source>
        <dbReference type="PIRSR" id="PIRSR039133-3"/>
    </source>
</evidence>
<feature type="binding site" evidence="13">
    <location>
        <begin position="43"/>
        <end position="48"/>
    </location>
    <ligand>
        <name>ATP</name>
        <dbReference type="ChEBI" id="CHEBI:30616"/>
    </ligand>
</feature>
<feature type="active site" description="Glycyl thioester intermediate" evidence="12">
    <location>
        <position position="192"/>
    </location>
</feature>
<feature type="domain" description="Ubiquitin-activating enzyme SCCH" evidence="17">
    <location>
        <begin position="293"/>
        <end position="377"/>
    </location>
</feature>
<dbReference type="GO" id="GO:0046872">
    <property type="term" value="F:metal ion binding"/>
    <property type="evidence" value="ECO:0007669"/>
    <property type="project" value="UniProtKB-KW"/>
</dbReference>
<dbReference type="Pfam" id="PF00899">
    <property type="entry name" value="ThiF"/>
    <property type="match status" value="1"/>
</dbReference>
<evidence type="ECO:0000313" key="19">
    <source>
        <dbReference type="EMBL" id="KAF2072654.1"/>
    </source>
</evidence>
<evidence type="ECO:0000256" key="3">
    <source>
        <dbReference type="ARBA" id="ARBA00005673"/>
    </source>
</evidence>
<dbReference type="EMBL" id="AJWJ01000260">
    <property type="protein sequence ID" value="KAF2072654.1"/>
    <property type="molecule type" value="Genomic_DNA"/>
</dbReference>
<evidence type="ECO:0000256" key="6">
    <source>
        <dbReference type="ARBA" id="ARBA00022741"/>
    </source>
</evidence>
<dbReference type="InterPro" id="IPR042449">
    <property type="entry name" value="Ub-E1_IAD_1"/>
</dbReference>
<evidence type="ECO:0000256" key="4">
    <source>
        <dbReference type="ARBA" id="ARBA00022679"/>
    </source>
</evidence>
<dbReference type="OrthoDB" id="10255449at2759"/>
<evidence type="ECO:0000256" key="11">
    <source>
        <dbReference type="PIRNR" id="PIRNR039133"/>
    </source>
</evidence>
<feature type="domain" description="THIF-type NAD/FAD binding fold" evidence="16">
    <location>
        <begin position="24"/>
        <end position="440"/>
    </location>
</feature>
<keyword evidence="20" id="KW-1185">Reference proteome</keyword>
<dbReference type="InterPro" id="IPR023318">
    <property type="entry name" value="Ub_act_enz_dom_a_sf"/>
</dbReference>
<dbReference type="PANTHER" id="PTHR10953">
    <property type="entry name" value="UBIQUITIN-ACTIVATING ENZYME E1"/>
    <property type="match status" value="1"/>
</dbReference>
<dbReference type="InterPro" id="IPR019572">
    <property type="entry name" value="UBA_E1_SCCH"/>
</dbReference>
<dbReference type="AlphaFoldDB" id="A0A8J4PTX7"/>
<dbReference type="InterPro" id="IPR030661">
    <property type="entry name" value="Uba2"/>
</dbReference>
<feature type="region of interest" description="Disordered" evidence="15">
    <location>
        <begin position="595"/>
        <end position="644"/>
    </location>
</feature>
<evidence type="ECO:0000256" key="9">
    <source>
        <dbReference type="ARBA" id="ARBA00022840"/>
    </source>
</evidence>
<reference evidence="19" key="1">
    <citation type="submission" date="2020-01" db="EMBL/GenBank/DDBJ databases">
        <title>Development of genomics and gene disruption for Polysphondylium violaceum indicates a role for the polyketide synthase stlB in stalk morphogenesis.</title>
        <authorList>
            <person name="Narita B."/>
            <person name="Kawabe Y."/>
            <person name="Kin K."/>
            <person name="Saito T."/>
            <person name="Gibbs R."/>
            <person name="Kuspa A."/>
            <person name="Muzny D."/>
            <person name="Queller D."/>
            <person name="Richards S."/>
            <person name="Strassman J."/>
            <person name="Sucgang R."/>
            <person name="Worley K."/>
            <person name="Schaap P."/>
        </authorList>
    </citation>
    <scope>NUCLEOTIDE SEQUENCE</scope>
    <source>
        <strain evidence="19">QSvi11</strain>
    </source>
</reference>
<dbReference type="Pfam" id="PF14732">
    <property type="entry name" value="UAE_UbL"/>
    <property type="match status" value="1"/>
</dbReference>
<keyword evidence="8 11" id="KW-0862">Zinc</keyword>
<evidence type="ECO:0000259" key="17">
    <source>
        <dbReference type="Pfam" id="PF10585"/>
    </source>
</evidence>
<dbReference type="PIRSF" id="PIRSF039133">
    <property type="entry name" value="SUMO_E1B"/>
    <property type="match status" value="1"/>
</dbReference>
<feature type="binding site" evidence="13">
    <location>
        <begin position="136"/>
        <end position="141"/>
    </location>
    <ligand>
        <name>ATP</name>
        <dbReference type="ChEBI" id="CHEBI:30616"/>
    </ligand>
</feature>
<dbReference type="GO" id="GO:0016740">
    <property type="term" value="F:transferase activity"/>
    <property type="evidence" value="ECO:0007669"/>
    <property type="project" value="UniProtKB-KW"/>
</dbReference>
<organism evidence="19 20">
    <name type="scientific">Polysphondylium violaceum</name>
    <dbReference type="NCBI Taxonomy" id="133409"/>
    <lineage>
        <taxon>Eukaryota</taxon>
        <taxon>Amoebozoa</taxon>
        <taxon>Evosea</taxon>
        <taxon>Eumycetozoa</taxon>
        <taxon>Dictyostelia</taxon>
        <taxon>Dictyosteliales</taxon>
        <taxon>Dictyosteliaceae</taxon>
        <taxon>Polysphondylium</taxon>
    </lineage>
</organism>
<evidence type="ECO:0000259" key="16">
    <source>
        <dbReference type="Pfam" id="PF00899"/>
    </source>
</evidence>
<evidence type="ECO:0000313" key="20">
    <source>
        <dbReference type="Proteomes" id="UP000695562"/>
    </source>
</evidence>
<dbReference type="GO" id="GO:0005737">
    <property type="term" value="C:cytoplasm"/>
    <property type="evidence" value="ECO:0007669"/>
    <property type="project" value="TreeGrafter"/>
</dbReference>
<keyword evidence="6 11" id="KW-0547">Nucleotide-binding</keyword>
<dbReference type="Pfam" id="PF10585">
    <property type="entry name" value="UBA_E1_SCCH"/>
    <property type="match status" value="1"/>
</dbReference>
<comment type="similarity">
    <text evidence="3 11">Belongs to the ubiquitin-activating E1 family.</text>
</comment>
<dbReference type="InterPro" id="IPR028077">
    <property type="entry name" value="UAE_UbL_dom"/>
</dbReference>
<dbReference type="Gene3D" id="1.10.10.520">
    <property type="entry name" value="Ubiquitin activating enzymes (Uba3). Chain: B, domain 2"/>
    <property type="match status" value="1"/>
</dbReference>
<dbReference type="PANTHER" id="PTHR10953:SF5">
    <property type="entry name" value="SUMO-ACTIVATING ENZYME SUBUNIT 2"/>
    <property type="match status" value="1"/>
</dbReference>
<evidence type="ECO:0000256" key="7">
    <source>
        <dbReference type="ARBA" id="ARBA00022786"/>
    </source>
</evidence>
<feature type="compositionally biased region" description="Basic and acidic residues" evidence="15">
    <location>
        <begin position="633"/>
        <end position="644"/>
    </location>
</feature>
<evidence type="ECO:0000256" key="5">
    <source>
        <dbReference type="ARBA" id="ARBA00022723"/>
    </source>
</evidence>
<feature type="binding site" evidence="13">
    <location>
        <begin position="75"/>
        <end position="78"/>
    </location>
    <ligand>
        <name>ATP</name>
        <dbReference type="ChEBI" id="CHEBI:30616"/>
    </ligand>
</feature>
<evidence type="ECO:0000256" key="13">
    <source>
        <dbReference type="PIRSR" id="PIRSR039133-2"/>
    </source>
</evidence>
<name>A0A8J4PTX7_9MYCE</name>
<evidence type="ECO:0000256" key="12">
    <source>
        <dbReference type="PIRSR" id="PIRSR039133-1"/>
    </source>
</evidence>
<dbReference type="InterPro" id="IPR035985">
    <property type="entry name" value="Ubiquitin-activating_enz"/>
</dbReference>
<feature type="binding site" evidence="13">
    <location>
        <position position="67"/>
    </location>
    <ligand>
        <name>ATP</name>
        <dbReference type="ChEBI" id="CHEBI:30616"/>
    </ligand>
</feature>
<dbReference type="Gene3D" id="3.50.50.80">
    <property type="entry name" value="Ubiquitin-activating enzyme E1, inactive adenylation domain, subdomain 1"/>
    <property type="match status" value="1"/>
</dbReference>
<keyword evidence="10" id="KW-0539">Nucleus</keyword>
<proteinExistence type="inferred from homology"/>
<dbReference type="GO" id="GO:0031510">
    <property type="term" value="C:SUMO activating enzyme complex"/>
    <property type="evidence" value="ECO:0007669"/>
    <property type="project" value="UniProtKB-UniRule"/>
</dbReference>
<dbReference type="GO" id="GO:0019948">
    <property type="term" value="F:SUMO activating enzyme activity"/>
    <property type="evidence" value="ECO:0007669"/>
    <property type="project" value="UniProtKB-UniRule"/>
</dbReference>
<feature type="domain" description="Ubiquitin/SUMO-activating enzyme ubiquitin-like" evidence="18">
    <location>
        <begin position="451"/>
        <end position="540"/>
    </location>
</feature>
<feature type="binding site" evidence="14">
    <location>
        <position position="177"/>
    </location>
    <ligand>
        <name>Zn(2+)</name>
        <dbReference type="ChEBI" id="CHEBI:29105"/>
    </ligand>
</feature>
<comment type="pathway">
    <text evidence="2 11">Protein modification; protein sumoylation.</text>
</comment>
<feature type="binding site" evidence="14">
    <location>
        <position position="180"/>
    </location>
    <ligand>
        <name>Zn(2+)</name>
        <dbReference type="ChEBI" id="CHEBI:29105"/>
    </ligand>
</feature>
<sequence>MTGNSNSNGGDNSNQNERFSHLIETLGLNLFQKIQKAKILVVGAGGIGCELLKNLILSGFINIEIIDLDTIDLSNLNRQFLFRKHHIGMSKSKIAREAVLKYNPSANIVAHHGDIKSQEFGPQYFKQFDLVMNALDNLSARRHVNRVCLSADVPLVESGTAGYLGQLTVIKKGDTECFECVPTEAPKQFAVCTIRSNPSAPIHCIVWAKMLFGRLFGVADDSNAVTDMDDNIVEGTEEQNNIVRDLQLAVEKDKGYGQWVYHKVFYTDIDRLARMKEMWKEKKPPQPRLLADIDQELDNNTAEHINTAQLKDQKVWGFKENVRVFLETLAQLKQRFEKDGALSWDKDDDMALNFVVSASNIRSHIFGITTKSKFDVKSMAGNIIPAIATTNAVIGGLIVMNAINIIDGRLKDCKSIFLIEQPSNKRMLLVSEIPKPNTACYVCQKNFITIKLNTNTVKVGQLIHDILKKHLAFSLPMLTVGNDLLYESGDEDLSKEEIRARDALEQKVLSSYRMGDNVILAVEDYLQDFKVSILINHVESFGTEEENKKKEHEKWFEIVGTATAAAPFQTQPIQSITTTATAYNAVTDIDDLEIIEPTPTTPTPTTTTTTTTTTTSGKKRKEIESAPGSEDSDGSKKQKYETIE</sequence>
<feature type="compositionally biased region" description="Low complexity" evidence="15">
    <location>
        <begin position="603"/>
        <end position="615"/>
    </location>
</feature>
<dbReference type="InterPro" id="IPR000594">
    <property type="entry name" value="ThiF_NAD_FAD-bd"/>
</dbReference>